<sequence length="365" mass="41839">MEGISSVSISTQVMSRQHKAEAMIAGEQLRLRLHFGKLIKDRRVHLRTYPNCFVAQELVDWLTVHKEVPDRDTAVKVMQRLMDHDIIHHVCDKWPKFKDAKLLYRFRKDDGTFPFSIEEKVFMRGQSLYEHLLSSRECLLQVREEKSMHYKHCFAGFQLIDWLLQNGEAESRSEGVELSRMLLEHGIIQHVSLKHHFFDSGLLYQFCVNFRRRRRLAQLIEVERDGEVMIPMEDQADSPFILRTTPPPGRNTNFLSGNVVAQLIDLQLVHICTQFLKHLTTECKVPGWTSIYTAPGVRYNPKSVLKRDVTCEELLSPGAPYIKKVLTILGDTLGWGFVVRGKSPCYVQAVDPGSPAAAAGIKVIT</sequence>
<dbReference type="GeneTree" id="ENSGT00940000164411"/>
<name>A0A3B4BX90_PYGNA</name>
<reference evidence="2 3" key="1">
    <citation type="submission" date="2020-10" db="EMBL/GenBank/DDBJ databases">
        <title>Pygocentrus nattereri (red-bellied piranha) genome, fPygNat1, primary haplotype.</title>
        <authorList>
            <person name="Myers G."/>
            <person name="Meyer A."/>
            <person name="Karagic N."/>
            <person name="Pippel M."/>
            <person name="Winkler S."/>
            <person name="Tracey A."/>
            <person name="Wood J."/>
            <person name="Formenti G."/>
            <person name="Howe K."/>
            <person name="Fedrigo O."/>
            <person name="Jarvis E.D."/>
        </authorList>
    </citation>
    <scope>NUCLEOTIDE SEQUENCE [LARGE SCALE GENOMIC DNA]</scope>
</reference>
<dbReference type="Gene3D" id="1.10.10.10">
    <property type="entry name" value="Winged helix-like DNA-binding domain superfamily/Winged helix DNA-binding domain"/>
    <property type="match status" value="2"/>
</dbReference>
<dbReference type="GO" id="GO:0005085">
    <property type="term" value="F:guanyl-nucleotide exchange factor activity"/>
    <property type="evidence" value="ECO:0007669"/>
    <property type="project" value="TreeGrafter"/>
</dbReference>
<dbReference type="GO" id="GO:0035556">
    <property type="term" value="P:intracellular signal transduction"/>
    <property type="evidence" value="ECO:0007669"/>
    <property type="project" value="InterPro"/>
</dbReference>
<dbReference type="PANTHER" id="PTHR22829:SF7">
    <property type="entry name" value="DEP DOMAIN-CONTAINING MTOR-INTERACTING PROTEIN"/>
    <property type="match status" value="1"/>
</dbReference>
<dbReference type="AlphaFoldDB" id="A0A3B4BX90"/>
<dbReference type="Ensembl" id="ENSPNAT00000009177.2">
    <property type="protein sequence ID" value="ENSPNAP00000003171.2"/>
    <property type="gene ID" value="ENSPNAG00000009623.2"/>
</dbReference>
<dbReference type="GO" id="GO:0023051">
    <property type="term" value="P:regulation of signaling"/>
    <property type="evidence" value="ECO:0007669"/>
    <property type="project" value="TreeGrafter"/>
</dbReference>
<dbReference type="SUPFAM" id="SSF46785">
    <property type="entry name" value="Winged helix' DNA-binding domain"/>
    <property type="match status" value="2"/>
</dbReference>
<dbReference type="Gene3D" id="2.30.42.10">
    <property type="match status" value="1"/>
</dbReference>
<accession>A0A3B4BX90</accession>
<dbReference type="GO" id="GO:0005886">
    <property type="term" value="C:plasma membrane"/>
    <property type="evidence" value="ECO:0007669"/>
    <property type="project" value="TreeGrafter"/>
</dbReference>
<dbReference type="Pfam" id="PF00610">
    <property type="entry name" value="DEP"/>
    <property type="match status" value="2"/>
</dbReference>
<dbReference type="InterPro" id="IPR036390">
    <property type="entry name" value="WH_DNA-bd_sf"/>
</dbReference>
<dbReference type="SMART" id="SM00049">
    <property type="entry name" value="DEP"/>
    <property type="match status" value="2"/>
</dbReference>
<reference evidence="2" key="2">
    <citation type="submission" date="2025-08" db="UniProtKB">
        <authorList>
            <consortium name="Ensembl"/>
        </authorList>
    </citation>
    <scope>IDENTIFICATION</scope>
</reference>
<protein>
    <recommendedName>
        <fullName evidence="1">DEP domain-containing protein</fullName>
    </recommendedName>
</protein>
<dbReference type="PROSITE" id="PS50186">
    <property type="entry name" value="DEP"/>
    <property type="match status" value="2"/>
</dbReference>
<dbReference type="SUPFAM" id="SSF50156">
    <property type="entry name" value="PDZ domain-like"/>
    <property type="match status" value="1"/>
</dbReference>
<feature type="domain" description="DEP" evidence="1">
    <location>
        <begin position="150"/>
        <end position="208"/>
    </location>
</feature>
<dbReference type="InterPro" id="IPR036388">
    <property type="entry name" value="WH-like_DNA-bd_sf"/>
</dbReference>
<proteinExistence type="predicted"/>
<reference evidence="2" key="3">
    <citation type="submission" date="2025-09" db="UniProtKB">
        <authorList>
            <consortium name="Ensembl"/>
        </authorList>
    </citation>
    <scope>IDENTIFICATION</scope>
</reference>
<organism evidence="2 3">
    <name type="scientific">Pygocentrus nattereri</name>
    <name type="common">Red-bellied piranha</name>
    <dbReference type="NCBI Taxonomy" id="42514"/>
    <lineage>
        <taxon>Eukaryota</taxon>
        <taxon>Metazoa</taxon>
        <taxon>Chordata</taxon>
        <taxon>Craniata</taxon>
        <taxon>Vertebrata</taxon>
        <taxon>Euteleostomi</taxon>
        <taxon>Actinopterygii</taxon>
        <taxon>Neopterygii</taxon>
        <taxon>Teleostei</taxon>
        <taxon>Ostariophysi</taxon>
        <taxon>Characiformes</taxon>
        <taxon>Characoidei</taxon>
        <taxon>Pygocentrus</taxon>
    </lineage>
</organism>
<evidence type="ECO:0000313" key="3">
    <source>
        <dbReference type="Proteomes" id="UP001501920"/>
    </source>
</evidence>
<dbReference type="PANTHER" id="PTHR22829">
    <property type="entry name" value="DEP DOMAIN PROTEIN"/>
    <property type="match status" value="1"/>
</dbReference>
<keyword evidence="3" id="KW-1185">Reference proteome</keyword>
<feature type="domain" description="DEP" evidence="1">
    <location>
        <begin position="25"/>
        <end position="108"/>
    </location>
</feature>
<dbReference type="InterPro" id="IPR000591">
    <property type="entry name" value="DEP_dom"/>
</dbReference>
<evidence type="ECO:0000313" key="2">
    <source>
        <dbReference type="Ensembl" id="ENSPNAP00000003171.2"/>
    </source>
</evidence>
<dbReference type="GO" id="GO:0007186">
    <property type="term" value="P:G protein-coupled receptor signaling pathway"/>
    <property type="evidence" value="ECO:0007669"/>
    <property type="project" value="TreeGrafter"/>
</dbReference>
<dbReference type="Proteomes" id="UP001501920">
    <property type="component" value="Chromosome 21"/>
</dbReference>
<dbReference type="STRING" id="42514.ENSPNAP00000003171"/>
<evidence type="ECO:0000259" key="1">
    <source>
        <dbReference type="PROSITE" id="PS50186"/>
    </source>
</evidence>
<dbReference type="InterPro" id="IPR036034">
    <property type="entry name" value="PDZ_sf"/>
</dbReference>
<dbReference type="InterPro" id="IPR051832">
    <property type="entry name" value="mTOR-Rac_regulators"/>
</dbReference>
<dbReference type="GO" id="GO:0005096">
    <property type="term" value="F:GTPase activator activity"/>
    <property type="evidence" value="ECO:0007669"/>
    <property type="project" value="TreeGrafter"/>
</dbReference>